<feature type="compositionally biased region" description="Basic and acidic residues" evidence="1">
    <location>
        <begin position="196"/>
        <end position="207"/>
    </location>
</feature>
<feature type="compositionally biased region" description="Acidic residues" evidence="1">
    <location>
        <begin position="81"/>
        <end position="94"/>
    </location>
</feature>
<dbReference type="EMBL" id="DS114310">
    <property type="protein sequence ID" value="EAX88434.1"/>
    <property type="molecule type" value="Genomic_DNA"/>
</dbReference>
<feature type="compositionally biased region" description="Basic and acidic residues" evidence="1">
    <location>
        <begin position="222"/>
        <end position="241"/>
    </location>
</feature>
<dbReference type="InParanoid" id="A2G338"/>
<feature type="compositionally biased region" description="Low complexity" evidence="1">
    <location>
        <begin position="300"/>
        <end position="317"/>
    </location>
</feature>
<dbReference type="PANTHER" id="PTHR34925">
    <property type="match status" value="1"/>
</dbReference>
<feature type="compositionally biased region" description="Basic and acidic residues" evidence="1">
    <location>
        <begin position="119"/>
        <end position="130"/>
    </location>
</feature>
<dbReference type="RefSeq" id="XP_001301364.1">
    <property type="nucleotide sequence ID" value="XM_001301363.1"/>
</dbReference>
<organism evidence="2 3">
    <name type="scientific">Trichomonas vaginalis (strain ATCC PRA-98 / G3)</name>
    <dbReference type="NCBI Taxonomy" id="412133"/>
    <lineage>
        <taxon>Eukaryota</taxon>
        <taxon>Metamonada</taxon>
        <taxon>Parabasalia</taxon>
        <taxon>Trichomonadida</taxon>
        <taxon>Trichomonadidae</taxon>
        <taxon>Trichomonas</taxon>
    </lineage>
</organism>
<reference evidence="2" key="2">
    <citation type="journal article" date="2007" name="Science">
        <title>Draft genome sequence of the sexually transmitted pathogen Trichomonas vaginalis.</title>
        <authorList>
            <person name="Carlton J.M."/>
            <person name="Hirt R.P."/>
            <person name="Silva J.C."/>
            <person name="Delcher A.L."/>
            <person name="Schatz M."/>
            <person name="Zhao Q."/>
            <person name="Wortman J.R."/>
            <person name="Bidwell S.L."/>
            <person name="Alsmark U.C.M."/>
            <person name="Besteiro S."/>
            <person name="Sicheritz-Ponten T."/>
            <person name="Noel C.J."/>
            <person name="Dacks J.B."/>
            <person name="Foster P.G."/>
            <person name="Simillion C."/>
            <person name="Van de Peer Y."/>
            <person name="Miranda-Saavedra D."/>
            <person name="Barton G.J."/>
            <person name="Westrop G.D."/>
            <person name="Mueller S."/>
            <person name="Dessi D."/>
            <person name="Fiori P.L."/>
            <person name="Ren Q."/>
            <person name="Paulsen I."/>
            <person name="Zhang H."/>
            <person name="Bastida-Corcuera F.D."/>
            <person name="Simoes-Barbosa A."/>
            <person name="Brown M.T."/>
            <person name="Hayes R.D."/>
            <person name="Mukherjee M."/>
            <person name="Okumura C.Y."/>
            <person name="Schneider R."/>
            <person name="Smith A.J."/>
            <person name="Vanacova S."/>
            <person name="Villalvazo M."/>
            <person name="Haas B.J."/>
            <person name="Pertea M."/>
            <person name="Feldblyum T.V."/>
            <person name="Utterback T.R."/>
            <person name="Shu C.L."/>
            <person name="Osoegawa K."/>
            <person name="de Jong P.J."/>
            <person name="Hrdy I."/>
            <person name="Horvathova L."/>
            <person name="Zubacova Z."/>
            <person name="Dolezal P."/>
            <person name="Malik S.B."/>
            <person name="Logsdon J.M. Jr."/>
            <person name="Henze K."/>
            <person name="Gupta A."/>
            <person name="Wang C.C."/>
            <person name="Dunne R.L."/>
            <person name="Upcroft J.A."/>
            <person name="Upcroft P."/>
            <person name="White O."/>
            <person name="Salzberg S.L."/>
            <person name="Tang P."/>
            <person name="Chiu C.-H."/>
            <person name="Lee Y.-S."/>
            <person name="Embley T.M."/>
            <person name="Coombs G.H."/>
            <person name="Mottram J.C."/>
            <person name="Tachezy J."/>
            <person name="Fraser-Liggett C.M."/>
            <person name="Johnson P.J."/>
        </authorList>
    </citation>
    <scope>NUCLEOTIDE SEQUENCE [LARGE SCALE GENOMIC DNA]</scope>
    <source>
        <strain evidence="2">G3</strain>
    </source>
</reference>
<dbReference type="VEuPathDB" id="TrichDB:TVAGG3_0219800"/>
<evidence type="ECO:0000313" key="2">
    <source>
        <dbReference type="EMBL" id="EAX88434.1"/>
    </source>
</evidence>
<feature type="region of interest" description="Disordered" evidence="1">
    <location>
        <begin position="74"/>
        <end position="402"/>
    </location>
</feature>
<evidence type="ECO:0000313" key="3">
    <source>
        <dbReference type="Proteomes" id="UP000001542"/>
    </source>
</evidence>
<dbReference type="Proteomes" id="UP000001542">
    <property type="component" value="Unassembled WGS sequence"/>
</dbReference>
<protein>
    <submittedName>
        <fullName evidence="2">Uncharacterized protein</fullName>
    </submittedName>
</protein>
<evidence type="ECO:0000256" key="1">
    <source>
        <dbReference type="SAM" id="MobiDB-lite"/>
    </source>
</evidence>
<dbReference type="PANTHER" id="PTHR34925:SF2">
    <property type="entry name" value="PAZ DOMAIN-CONTAINING PROTEIN"/>
    <property type="match status" value="1"/>
</dbReference>
<dbReference type="KEGG" id="tva:4746094"/>
<dbReference type="VEuPathDB" id="TrichDB:TVAG_236250"/>
<feature type="compositionally biased region" description="Basic residues" evidence="1">
    <location>
        <begin position="285"/>
        <end position="297"/>
    </location>
</feature>
<reference evidence="2" key="1">
    <citation type="submission" date="2006-10" db="EMBL/GenBank/DDBJ databases">
        <authorList>
            <person name="Amadeo P."/>
            <person name="Zhao Q."/>
            <person name="Wortman J."/>
            <person name="Fraser-Liggett C."/>
            <person name="Carlton J."/>
        </authorList>
    </citation>
    <scope>NUCLEOTIDE SEQUENCE</scope>
    <source>
        <strain evidence="2">G3</strain>
    </source>
</reference>
<keyword evidence="3" id="KW-1185">Reference proteome</keyword>
<accession>A2G338</accession>
<name>A2G338_TRIV3</name>
<feature type="compositionally biased region" description="Basic and acidic residues" evidence="1">
    <location>
        <begin position="361"/>
        <end position="376"/>
    </location>
</feature>
<dbReference type="AlphaFoldDB" id="A2G338"/>
<proteinExistence type="predicted"/>
<feature type="compositionally biased region" description="Low complexity" evidence="1">
    <location>
        <begin position="261"/>
        <end position="271"/>
    </location>
</feature>
<feature type="compositionally biased region" description="Basic and acidic residues" evidence="1">
    <location>
        <begin position="273"/>
        <end position="284"/>
    </location>
</feature>
<sequence>MSGVDPSTLNIEHKLMDSFFTPPKPLTQEQIDWAEELGLAITVKEDGRVRVFGGDEDEREEAILKMCDPNADLTIKKEEEEKKEEEKDESESDSADILFNLGKEAVPVDENTMTPEEQAAQREKELEEYRNQQQTNKFIRQPKAQPQPAPAPQKKEYRKAPQKPRPVFNNVIVKPTGWGDVTVKPIAQPEPEPQPEPEKEQKKEFTHTRGGRGQAYNALHYIMDDSRVGPSAHDRNYDHKNQGFPQPRKFNKQKFNKQGDGDNQQQQDQVDFNAHDNTDPMRGEGKKRKRNKNKKDKKQQQQNGEQQEQQQEQQPNENKPKKDKKNKNKDKDNKFKPYIPGDNQEQKQEPVQAPAPAPEPPKPEPVKEQPKQEYKPPKPKPLTIEKPKQQQPKARPTKSKFGVGNIEITEETPLEDLVPDCFVKPKVIEPELRRSFYFAFEWYTDEITDDEIRSDPRFHMELRNEKSLKPHIAAIRNVTVAPIIADFVAECFSATLAPEMQGLAGKFSKEPTAHRLLLPSMIPVSFTLADGNVVMAFFDTPSVCGVEAESMVKAALDTFATRMVSVYEFKNVKKGVVKRSEVIELGKRTGTVALISRQVGENNVVSFKIYVMHTRWDDEKQSMVDAAVKEWFAKSILCRCALCKQPYHEDDGSSCEEKYHPGERIPFEDGEMEQIVREKGVEVVKVNYSCCDICSKDDPGCKIKVNPAHEKLEVMSTIEGFNDKILV</sequence>
<gene>
    <name evidence="2" type="ORF">TVAG_236250</name>
</gene>